<keyword evidence="6" id="KW-1185">Reference proteome</keyword>
<keyword evidence="1 2" id="KW-0727">SH2 domain</keyword>
<feature type="compositionally biased region" description="Polar residues" evidence="3">
    <location>
        <begin position="271"/>
        <end position="280"/>
    </location>
</feature>
<dbReference type="InterPro" id="IPR000980">
    <property type="entry name" value="SH2"/>
</dbReference>
<dbReference type="PANTHER" id="PTHR14388:SF6">
    <property type="entry name" value="SH2 DOMAIN-CONTAINING PROTEIN 7"/>
    <property type="match status" value="1"/>
</dbReference>
<feature type="compositionally biased region" description="Polar residues" evidence="3">
    <location>
        <begin position="343"/>
        <end position="364"/>
    </location>
</feature>
<dbReference type="PROSITE" id="PS50001">
    <property type="entry name" value="SH2"/>
    <property type="match status" value="1"/>
</dbReference>
<dbReference type="Gene3D" id="3.30.505.10">
    <property type="entry name" value="SH2 domain"/>
    <property type="match status" value="1"/>
</dbReference>
<dbReference type="GO" id="GO:0005737">
    <property type="term" value="C:cytoplasm"/>
    <property type="evidence" value="ECO:0007669"/>
    <property type="project" value="TreeGrafter"/>
</dbReference>
<gene>
    <name evidence="5" type="primary">sh2d7</name>
</gene>
<dbReference type="Proteomes" id="UP000314983">
    <property type="component" value="Chromosome 2"/>
</dbReference>
<evidence type="ECO:0000259" key="4">
    <source>
        <dbReference type="PROSITE" id="PS50001"/>
    </source>
</evidence>
<dbReference type="PANTHER" id="PTHR14388">
    <property type="entry name" value="T CELL-SPECIFIC ADAPTER PROTEIN TSAD"/>
    <property type="match status" value="1"/>
</dbReference>
<dbReference type="GeneTree" id="ENSGT00940000160977"/>
<dbReference type="OMA" id="KSPCIRT"/>
<dbReference type="Pfam" id="PF00017">
    <property type="entry name" value="SH2"/>
    <property type="match status" value="1"/>
</dbReference>
<feature type="compositionally biased region" description="Low complexity" evidence="3">
    <location>
        <begin position="404"/>
        <end position="418"/>
    </location>
</feature>
<organism evidence="5 6">
    <name type="scientific">Electrophorus electricus</name>
    <name type="common">Electric eel</name>
    <name type="synonym">Gymnotus electricus</name>
    <dbReference type="NCBI Taxonomy" id="8005"/>
    <lineage>
        <taxon>Eukaryota</taxon>
        <taxon>Metazoa</taxon>
        <taxon>Chordata</taxon>
        <taxon>Craniata</taxon>
        <taxon>Vertebrata</taxon>
        <taxon>Euteleostomi</taxon>
        <taxon>Actinopterygii</taxon>
        <taxon>Neopterygii</taxon>
        <taxon>Teleostei</taxon>
        <taxon>Ostariophysi</taxon>
        <taxon>Gymnotiformes</taxon>
        <taxon>Gymnotoidei</taxon>
        <taxon>Gymnotidae</taxon>
        <taxon>Electrophorus</taxon>
    </lineage>
</organism>
<feature type="region of interest" description="Disordered" evidence="3">
    <location>
        <begin position="390"/>
        <end position="430"/>
    </location>
</feature>
<dbReference type="AlphaFoldDB" id="A0A4W4DU69"/>
<feature type="region of interest" description="Disordered" evidence="3">
    <location>
        <begin position="271"/>
        <end position="373"/>
    </location>
</feature>
<sequence length="546" mass="62221">MSSVNVSSVYPSCTVCTPSERLCLPLKQMRRTPALSNMKLKSHHTQQDSTAETLWQNLHYLGTSSFKSQLGYLTGTHKMEQKKLKTHRVQSCLMFCMRTRVRMEPKQPAVESQADSTESKLKELALRWFTETQAPLILQEGNFPAWFQGFISRKHAEDHLRDKELGCFLIRLSEKATGYILSYKGHDRCRHFVINQNKTGQFIVTGDTEMHETLTSLIEHYKTSPIEPFGEYLTVSCFESSTSELYDVVQFEPKEKPGVSVKAGKNIWNQHTDQPNQFQQPPILPPKRNIHAAPPVPKRGAPMKTQTNEENRNSEVMVLYAQLDQSRFRERVTPPLESRRSESSAPQVSHGGTTQDSEPQSVRPRQSPIPGPRTVYSELALSECRSKSLPLLDNRTRGDRSYRLSTPSPSPLQLSPNLQKGHSKGTSSQLMPTYSHSLDKLCENSFYQLAGKSGNPNHTMQAKSTAKRQDNDMYAEVPCEPMPRRLLMENTYEQIPEPWHTPSHKGLSGHGNTYEIVENFKPKQSESLLGIKGDKWKWLLPEQWKK</sequence>
<evidence type="ECO:0000256" key="3">
    <source>
        <dbReference type="SAM" id="MobiDB-lite"/>
    </source>
</evidence>
<reference evidence="6" key="1">
    <citation type="journal article" date="2014" name="Science">
        <title>Nonhuman genetics. Genomic basis for the convergent evolution of electric organs.</title>
        <authorList>
            <person name="Gallant J.R."/>
            <person name="Traeger L.L."/>
            <person name="Volkening J.D."/>
            <person name="Moffett H."/>
            <person name="Chen P.H."/>
            <person name="Novina C.D."/>
            <person name="Phillips G.N.Jr."/>
            <person name="Anand R."/>
            <person name="Wells G.B."/>
            <person name="Pinch M."/>
            <person name="Guth R."/>
            <person name="Unguez G.A."/>
            <person name="Albert J.S."/>
            <person name="Zakon H.H."/>
            <person name="Samanta M.P."/>
            <person name="Sussman M.R."/>
        </authorList>
    </citation>
    <scope>NUCLEOTIDE SEQUENCE [LARGE SCALE GENOMIC DNA]</scope>
</reference>
<evidence type="ECO:0000313" key="5">
    <source>
        <dbReference type="Ensembl" id="ENSEEEP00000002475.2"/>
    </source>
</evidence>
<dbReference type="Ensembl" id="ENSEEET00000002516.2">
    <property type="protein sequence ID" value="ENSEEEP00000002475.2"/>
    <property type="gene ID" value="ENSEEEG00000001449.2"/>
</dbReference>
<dbReference type="FunFam" id="3.30.505.10:FF:000059">
    <property type="entry name" value="hematopoietic SH2 domain-containing protein"/>
    <property type="match status" value="1"/>
</dbReference>
<reference evidence="5" key="5">
    <citation type="submission" date="2025-09" db="UniProtKB">
        <authorList>
            <consortium name="Ensembl"/>
        </authorList>
    </citation>
    <scope>IDENTIFICATION</scope>
</reference>
<feature type="compositionally biased region" description="Basic and acidic residues" evidence="3">
    <location>
        <begin position="326"/>
        <end position="342"/>
    </location>
</feature>
<dbReference type="SUPFAM" id="SSF55550">
    <property type="entry name" value="SH2 domain"/>
    <property type="match status" value="1"/>
</dbReference>
<accession>A0A4W4DU69</accession>
<evidence type="ECO:0000256" key="1">
    <source>
        <dbReference type="ARBA" id="ARBA00022999"/>
    </source>
</evidence>
<feature type="domain" description="SH2" evidence="4">
    <location>
        <begin position="146"/>
        <end position="237"/>
    </location>
</feature>
<dbReference type="InterPro" id="IPR036860">
    <property type="entry name" value="SH2_dom_sf"/>
</dbReference>
<name>A0A4W4DU69_ELEEL</name>
<reference evidence="6" key="2">
    <citation type="journal article" date="2017" name="Sci. Adv.">
        <title>A tail of two voltages: Proteomic comparison of the three electric organs of the electric eel.</title>
        <authorList>
            <person name="Traeger L.L."/>
            <person name="Sabat G."/>
            <person name="Barrett-Wilt G.A."/>
            <person name="Wells G.B."/>
            <person name="Sussman M.R."/>
        </authorList>
    </citation>
    <scope>NUCLEOTIDE SEQUENCE [LARGE SCALE GENOMIC DNA]</scope>
</reference>
<protein>
    <recommendedName>
        <fullName evidence="4">SH2 domain-containing protein</fullName>
    </recommendedName>
</protein>
<evidence type="ECO:0000313" key="6">
    <source>
        <dbReference type="Proteomes" id="UP000314983"/>
    </source>
</evidence>
<dbReference type="SMART" id="SM00252">
    <property type="entry name" value="SH2"/>
    <property type="match status" value="1"/>
</dbReference>
<reference evidence="5" key="4">
    <citation type="submission" date="2025-08" db="UniProtKB">
        <authorList>
            <consortium name="Ensembl"/>
        </authorList>
    </citation>
    <scope>IDENTIFICATION</scope>
</reference>
<proteinExistence type="predicted"/>
<evidence type="ECO:0000256" key="2">
    <source>
        <dbReference type="PROSITE-ProRule" id="PRU00191"/>
    </source>
</evidence>
<reference evidence="5" key="3">
    <citation type="submission" date="2020-05" db="EMBL/GenBank/DDBJ databases">
        <title>Electrophorus electricus (electric eel) genome, fEleEle1, primary haplotype.</title>
        <authorList>
            <person name="Myers G."/>
            <person name="Meyer A."/>
            <person name="Fedrigo O."/>
            <person name="Formenti G."/>
            <person name="Rhie A."/>
            <person name="Tracey A."/>
            <person name="Sims Y."/>
            <person name="Jarvis E.D."/>
        </authorList>
    </citation>
    <scope>NUCLEOTIDE SEQUENCE [LARGE SCALE GENOMIC DNA]</scope>
</reference>